<evidence type="ECO:0000313" key="2">
    <source>
        <dbReference type="Proteomes" id="UP000062317"/>
    </source>
</evidence>
<gene>
    <name evidence="1" type="ORF">WT27_28605</name>
</gene>
<organism evidence="1 2">
    <name type="scientific">Burkholderia territorii</name>
    <dbReference type="NCBI Taxonomy" id="1503055"/>
    <lineage>
        <taxon>Bacteria</taxon>
        <taxon>Pseudomonadati</taxon>
        <taxon>Pseudomonadota</taxon>
        <taxon>Betaproteobacteria</taxon>
        <taxon>Burkholderiales</taxon>
        <taxon>Burkholderiaceae</taxon>
        <taxon>Burkholderia</taxon>
        <taxon>Burkholderia cepacia complex</taxon>
    </lineage>
</organism>
<accession>A0A105VSI6</accession>
<dbReference type="Proteomes" id="UP000062317">
    <property type="component" value="Unassembled WGS sequence"/>
</dbReference>
<keyword evidence="2" id="KW-1185">Reference proteome</keyword>
<protein>
    <submittedName>
        <fullName evidence="1">Uncharacterized protein</fullName>
    </submittedName>
</protein>
<proteinExistence type="predicted"/>
<reference evidence="1 2" key="1">
    <citation type="submission" date="2015-11" db="EMBL/GenBank/DDBJ databases">
        <title>Expanding the genomic diversity of Burkholderia species for the development of highly accurate diagnostics.</title>
        <authorList>
            <person name="Sahl J."/>
            <person name="Keim P."/>
            <person name="Wagner D."/>
        </authorList>
    </citation>
    <scope>NUCLEOTIDE SEQUENCE [LARGE SCALE GENOMIC DNA]</scope>
    <source>
        <strain evidence="1 2">MSMB1301WGS</strain>
    </source>
</reference>
<comment type="caution">
    <text evidence="1">The sequence shown here is derived from an EMBL/GenBank/DDBJ whole genome shotgun (WGS) entry which is preliminary data.</text>
</comment>
<sequence length="90" mass="9834">MKPRRCGLKRRAATVDEEKAVMKQPVRIVSVRYSCDGKPLHARDAALDAYAVRAQRVAEAPCVRHLASAERARAAIHAFDVEVPDADGAP</sequence>
<evidence type="ECO:0000313" key="1">
    <source>
        <dbReference type="EMBL" id="KVV53115.1"/>
    </source>
</evidence>
<dbReference type="EMBL" id="LPEQ01000039">
    <property type="protein sequence ID" value="KVV53115.1"/>
    <property type="molecule type" value="Genomic_DNA"/>
</dbReference>
<name>A0A105VSI6_9BURK</name>
<dbReference type="AlphaFoldDB" id="A0A105VSI6"/>